<dbReference type="EMBL" id="CM034387">
    <property type="protein sequence ID" value="KAJ0184105.1"/>
    <property type="molecule type" value="Genomic_DNA"/>
</dbReference>
<comment type="caution">
    <text evidence="1">The sequence shown here is derived from an EMBL/GenBank/DDBJ whole genome shotgun (WGS) entry which is preliminary data.</text>
</comment>
<sequence length="104" mass="12149">MGVSKALLATIFFLYLTTNIVSKIVLPLKLRYLENMLNADVVAKAAKIRQRIEENPNIQDNEKSWPMILAKYQANESLYKNNFKNNMPPYAYNSIYSRRLPNYM</sequence>
<organism evidence="1 2">
    <name type="scientific">Dendrolimus kikuchii</name>
    <dbReference type="NCBI Taxonomy" id="765133"/>
    <lineage>
        <taxon>Eukaryota</taxon>
        <taxon>Metazoa</taxon>
        <taxon>Ecdysozoa</taxon>
        <taxon>Arthropoda</taxon>
        <taxon>Hexapoda</taxon>
        <taxon>Insecta</taxon>
        <taxon>Pterygota</taxon>
        <taxon>Neoptera</taxon>
        <taxon>Endopterygota</taxon>
        <taxon>Lepidoptera</taxon>
        <taxon>Glossata</taxon>
        <taxon>Ditrysia</taxon>
        <taxon>Bombycoidea</taxon>
        <taxon>Lasiocampidae</taxon>
        <taxon>Dendrolimus</taxon>
    </lineage>
</organism>
<evidence type="ECO:0000313" key="1">
    <source>
        <dbReference type="EMBL" id="KAJ0184105.1"/>
    </source>
</evidence>
<name>A0ACC1DJZ0_9NEOP</name>
<protein>
    <submittedName>
        <fullName evidence="1">Uncharacterized protein</fullName>
    </submittedName>
</protein>
<evidence type="ECO:0000313" key="2">
    <source>
        <dbReference type="Proteomes" id="UP000824533"/>
    </source>
</evidence>
<proteinExistence type="predicted"/>
<dbReference type="Proteomes" id="UP000824533">
    <property type="component" value="Linkage Group LG01"/>
</dbReference>
<gene>
    <name evidence="1" type="ORF">K1T71_000528</name>
</gene>
<reference evidence="1 2" key="1">
    <citation type="journal article" date="2021" name="Front. Genet.">
        <title>Chromosome-Level Genome Assembly Reveals Significant Gene Expansion in the Toll and IMD Signaling Pathways of Dendrolimus kikuchii.</title>
        <authorList>
            <person name="Zhou J."/>
            <person name="Wu P."/>
            <person name="Xiong Z."/>
            <person name="Liu N."/>
            <person name="Zhao N."/>
            <person name="Ji M."/>
            <person name="Qiu Y."/>
            <person name="Yang B."/>
        </authorList>
    </citation>
    <scope>NUCLEOTIDE SEQUENCE [LARGE SCALE GENOMIC DNA]</scope>
    <source>
        <strain evidence="1">Ann1</strain>
    </source>
</reference>
<accession>A0ACC1DJZ0</accession>
<keyword evidence="2" id="KW-1185">Reference proteome</keyword>